<dbReference type="GO" id="GO:0003677">
    <property type="term" value="F:DNA binding"/>
    <property type="evidence" value="ECO:0007669"/>
    <property type="project" value="UniProtKB-KW"/>
</dbReference>
<dbReference type="SUPFAM" id="SSF56349">
    <property type="entry name" value="DNA breaking-rejoining enzymes"/>
    <property type="match status" value="1"/>
</dbReference>
<dbReference type="InterPro" id="IPR011010">
    <property type="entry name" value="DNA_brk_join_enz"/>
</dbReference>
<gene>
    <name evidence="6" type="ORF">DO021_01815</name>
    <name evidence="5" type="ORF">EYB58_18775</name>
</gene>
<keyword evidence="2" id="KW-0238">DNA-binding</keyword>
<evidence type="ECO:0000313" key="8">
    <source>
        <dbReference type="Proteomes" id="UP000293902"/>
    </source>
</evidence>
<evidence type="ECO:0000313" key="6">
    <source>
        <dbReference type="EMBL" id="RAM03811.1"/>
    </source>
</evidence>
<dbReference type="PROSITE" id="PS51898">
    <property type="entry name" value="TYR_RECOMBINASE"/>
    <property type="match status" value="1"/>
</dbReference>
<dbReference type="AlphaFoldDB" id="A0A328FGT6"/>
<proteinExistence type="inferred from homology"/>
<evidence type="ECO:0000259" key="4">
    <source>
        <dbReference type="PROSITE" id="PS51898"/>
    </source>
</evidence>
<feature type="domain" description="Tyr recombinase" evidence="4">
    <location>
        <begin position="105"/>
        <end position="315"/>
    </location>
</feature>
<evidence type="ECO:0000256" key="2">
    <source>
        <dbReference type="ARBA" id="ARBA00023125"/>
    </source>
</evidence>
<keyword evidence="3" id="KW-0233">DNA recombination</keyword>
<accession>A0A328FGT6</accession>
<sequence>MKRFKSFLAEQMEDFIIYRFQLGYSNTSMIYCLKMLDRYVSEKQVTLASFDPLFFIRFRADLDLEPRSINMIFRMIKIFFNYLLRKDLVLENSLQEITELQENHVIPFIFSPEETDLFLKAAVKSMRISQRFYVSDFSAYIAFLLMARCGLRTSETLNLLKTHYRPKERTIYIEKTKFRKDRLIPIPTAVAHEINNLLKVRRLFPDEDDSPFLLVKVKGKKLVRMFINRRFKQALTDINLDHSRKIIGTTNFSQPSHHSLRHSFAVNTLKRIKQQGKSCQNALPVLAAYMGHSKYKYTTYYLKVLDAEHRRQLFDFARSKSEGT</sequence>
<dbReference type="Proteomes" id="UP000248798">
    <property type="component" value="Unassembled WGS sequence"/>
</dbReference>
<dbReference type="EMBL" id="CP036313">
    <property type="protein sequence ID" value="QBH14777.1"/>
    <property type="molecule type" value="Genomic_DNA"/>
</dbReference>
<dbReference type="RefSeq" id="WP_111953133.1">
    <property type="nucleotide sequence ID" value="NZ_CP036313.1"/>
</dbReference>
<dbReference type="PANTHER" id="PTHR30349">
    <property type="entry name" value="PHAGE INTEGRASE-RELATED"/>
    <property type="match status" value="1"/>
</dbReference>
<name>A0A328FGT6_9BACT</name>
<dbReference type="InterPro" id="IPR002104">
    <property type="entry name" value="Integrase_catalytic"/>
</dbReference>
<protein>
    <submittedName>
        <fullName evidence="6">Integrase</fullName>
    </submittedName>
</protein>
<evidence type="ECO:0000313" key="5">
    <source>
        <dbReference type="EMBL" id="QBH14777.1"/>
    </source>
</evidence>
<organism evidence="6 7">
    <name type="scientific">Desulfobacter hydrogenophilus</name>
    <dbReference type="NCBI Taxonomy" id="2291"/>
    <lineage>
        <taxon>Bacteria</taxon>
        <taxon>Pseudomonadati</taxon>
        <taxon>Thermodesulfobacteriota</taxon>
        <taxon>Desulfobacteria</taxon>
        <taxon>Desulfobacterales</taxon>
        <taxon>Desulfobacteraceae</taxon>
        <taxon>Desulfobacter</taxon>
    </lineage>
</organism>
<dbReference type="EMBL" id="QLNI01000002">
    <property type="protein sequence ID" value="RAM03811.1"/>
    <property type="molecule type" value="Genomic_DNA"/>
</dbReference>
<reference evidence="5 8" key="2">
    <citation type="submission" date="2019-02" db="EMBL/GenBank/DDBJ databases">
        <title>Complete genome sequence of Desulfobacter hydrogenophilus AcRS1.</title>
        <authorList>
            <person name="Marietou A."/>
            <person name="Lund M.B."/>
            <person name="Marshall I.P.G."/>
            <person name="Schreiber L."/>
            <person name="Jorgensen B."/>
        </authorList>
    </citation>
    <scope>NUCLEOTIDE SEQUENCE [LARGE SCALE GENOMIC DNA]</scope>
    <source>
        <strain evidence="5 8">AcRS1</strain>
    </source>
</reference>
<evidence type="ECO:0000313" key="7">
    <source>
        <dbReference type="Proteomes" id="UP000248798"/>
    </source>
</evidence>
<reference evidence="6 7" key="1">
    <citation type="submission" date="2018-06" db="EMBL/GenBank/DDBJ databases">
        <title>Complete Genome Sequence of Desulfobacter hydrogenophilus (DSM3380).</title>
        <authorList>
            <person name="Marietou A."/>
            <person name="Schreiber L."/>
            <person name="Marshall I."/>
            <person name="Jorgensen B."/>
        </authorList>
    </citation>
    <scope>NUCLEOTIDE SEQUENCE [LARGE SCALE GENOMIC DNA]</scope>
    <source>
        <strain evidence="6 7">DSM 3380</strain>
    </source>
</reference>
<comment type="similarity">
    <text evidence="1">Belongs to the 'phage' integrase family.</text>
</comment>
<dbReference type="Gene3D" id="1.10.443.10">
    <property type="entry name" value="Intergrase catalytic core"/>
    <property type="match status" value="1"/>
</dbReference>
<dbReference type="InterPro" id="IPR050090">
    <property type="entry name" value="Tyrosine_recombinase_XerCD"/>
</dbReference>
<dbReference type="OrthoDB" id="5496704at2"/>
<evidence type="ECO:0000256" key="3">
    <source>
        <dbReference type="ARBA" id="ARBA00023172"/>
    </source>
</evidence>
<dbReference type="Pfam" id="PF00589">
    <property type="entry name" value="Phage_integrase"/>
    <property type="match status" value="1"/>
</dbReference>
<dbReference type="Proteomes" id="UP000293902">
    <property type="component" value="Chromosome"/>
</dbReference>
<dbReference type="InterPro" id="IPR013762">
    <property type="entry name" value="Integrase-like_cat_sf"/>
</dbReference>
<dbReference type="PANTHER" id="PTHR30349:SF41">
    <property type="entry name" value="INTEGRASE_RECOMBINASE PROTEIN MJ0367-RELATED"/>
    <property type="match status" value="1"/>
</dbReference>
<keyword evidence="8" id="KW-1185">Reference proteome</keyword>
<dbReference type="GO" id="GO:0015074">
    <property type="term" value="P:DNA integration"/>
    <property type="evidence" value="ECO:0007669"/>
    <property type="project" value="InterPro"/>
</dbReference>
<dbReference type="GO" id="GO:0006310">
    <property type="term" value="P:DNA recombination"/>
    <property type="evidence" value="ECO:0007669"/>
    <property type="project" value="UniProtKB-KW"/>
</dbReference>
<evidence type="ECO:0000256" key="1">
    <source>
        <dbReference type="ARBA" id="ARBA00008857"/>
    </source>
</evidence>